<keyword evidence="4" id="KW-0808">Transferase</keyword>
<keyword evidence="4" id="KW-0418">Kinase</keyword>
<feature type="domain" description="Protein kinase" evidence="2">
    <location>
        <begin position="29"/>
        <end position="294"/>
    </location>
</feature>
<dbReference type="AlphaFoldDB" id="A0A2Z6RZU7"/>
<dbReference type="Pfam" id="PF08238">
    <property type="entry name" value="Sel1"/>
    <property type="match status" value="12"/>
</dbReference>
<evidence type="ECO:0000256" key="1">
    <source>
        <dbReference type="ARBA" id="ARBA00038101"/>
    </source>
</evidence>
<gene>
    <name evidence="4" type="ORF">RCL2_000022000</name>
    <name evidence="3" type="ORF">RclHR1_07700004</name>
</gene>
<reference evidence="3 5" key="1">
    <citation type="submission" date="2017-11" db="EMBL/GenBank/DDBJ databases">
        <title>The genome of Rhizophagus clarus HR1 reveals common genetic basis of auxotrophy among arbuscular mycorrhizal fungi.</title>
        <authorList>
            <person name="Kobayashi Y."/>
        </authorList>
    </citation>
    <scope>NUCLEOTIDE SEQUENCE [LARGE SCALE GENOMIC DNA]</scope>
    <source>
        <strain evidence="3 5">HR1</strain>
    </source>
</reference>
<dbReference type="PANTHER" id="PTHR11102:SF160">
    <property type="entry name" value="ERAD-ASSOCIATED E3 UBIQUITIN-PROTEIN LIGASE COMPONENT HRD3"/>
    <property type="match status" value="1"/>
</dbReference>
<accession>A0A2Z6RZU7</accession>
<evidence type="ECO:0000313" key="5">
    <source>
        <dbReference type="Proteomes" id="UP000247702"/>
    </source>
</evidence>
<sequence>MSNDNVTINDMDYYNNLLNDYYVKGFDHFRVLKKIDTGSFAQIRIITLKDTTGPKFVLKCFNYDKTTPKEIINEIQLQREVDCHPNIIRLIGILKEPILEKYSLVLEYADGGTLQAYLQKPPKELKWDDKTKLTLQIASAISWLHDRDIIHCDLHAANILVHQDNIKLADFGQSRKIIEAASNSTSSACGVLPYVDPKCFFDKNYKLSKKSDVYSIGVIMWQISSGREPFHTEEYDLTLMWHISEGKREETINGTPDDYSNLYIRCWSGKPDERPDIQEVGLILQTISSKDDVFNNAQIQEDNIELLNNISAMNNSSESISASVDSLIINDNMLKMMRTRSSYQESINLLDPILVDKLIEIIMKKHDEGYVIDNKIQQIIYEQIFQLNQNEDNFVYWLKNNQNEAKYNWLLGLFYYYNILNDDTGDDVIKAFRLFSKASESNLPIAQVYLAYCYNEGYGTKKNEYKAFNWYIKSVESKEENKNFIGHFYLKYCIGIRNYEKSIHLNKESIKNGKTRDILRKKKIKACKVSLTRTLNQYCVFYIGQILKRIIYKENAFIYFEKAARSGNKVAQHNVGYCYRDGIGGAVKDERRAFEFFEKSAGQNHLPGIFRLGHCYDEGIGTKIDKAIAFLLYKKAARQGNIEAQNNLGRLYEVGEGTIKNLKKAIYWYEKAADNGNGLSQYNLGVCYENKIGVEKSDDKAFEYYKKSAEQKCTNGTFELAKCFYKGIGTNVNKEKAFKLYKKAAEEGHTYAQIKLGTLYEIEKEKKSKKAIYWYEKAAENGIALYNLGRCYEHGIGVNKNYRLAFKYYGRSAGQENVDGKLRLGNCFDKGIGTDINKKRAFELYNEVAEKGNPKVQNIVGSLYEKGEGTAKNLEKAVYWYKKADENGNKEASYNLSRLQYKAIEDDSRDFFEV</sequence>
<dbReference type="Pfam" id="PF07714">
    <property type="entry name" value="PK_Tyr_Ser-Thr"/>
    <property type="match status" value="1"/>
</dbReference>
<evidence type="ECO:0000259" key="2">
    <source>
        <dbReference type="PROSITE" id="PS50011"/>
    </source>
</evidence>
<comment type="similarity">
    <text evidence="1">Belongs to the sel-1 family.</text>
</comment>
<reference evidence="4" key="2">
    <citation type="submission" date="2019-10" db="EMBL/GenBank/DDBJ databases">
        <title>Conservation and host-specific expression of non-tandemly repeated heterogenous ribosome RNA gene in arbuscular mycorrhizal fungi.</title>
        <authorList>
            <person name="Maeda T."/>
            <person name="Kobayashi Y."/>
            <person name="Nakagawa T."/>
            <person name="Ezawa T."/>
            <person name="Yamaguchi K."/>
            <person name="Bino T."/>
            <person name="Nishimoto Y."/>
            <person name="Shigenobu S."/>
            <person name="Kawaguchi M."/>
        </authorList>
    </citation>
    <scope>NUCLEOTIDE SEQUENCE</scope>
    <source>
        <strain evidence="4">HR1</strain>
    </source>
</reference>
<dbReference type="SUPFAM" id="SSF56112">
    <property type="entry name" value="Protein kinase-like (PK-like)"/>
    <property type="match status" value="1"/>
</dbReference>
<dbReference type="SUPFAM" id="SSF81901">
    <property type="entry name" value="HCP-like"/>
    <property type="match status" value="2"/>
</dbReference>
<protein>
    <submittedName>
        <fullName evidence="4">Kinase-like domain-containing protein</fullName>
    </submittedName>
</protein>
<evidence type="ECO:0000313" key="3">
    <source>
        <dbReference type="EMBL" id="GBC07811.1"/>
    </source>
</evidence>
<dbReference type="GO" id="GO:0005524">
    <property type="term" value="F:ATP binding"/>
    <property type="evidence" value="ECO:0007669"/>
    <property type="project" value="InterPro"/>
</dbReference>
<dbReference type="InterPro" id="IPR001245">
    <property type="entry name" value="Ser-Thr/Tyr_kinase_cat_dom"/>
</dbReference>
<dbReference type="GO" id="GO:0004672">
    <property type="term" value="F:protein kinase activity"/>
    <property type="evidence" value="ECO:0007669"/>
    <property type="project" value="InterPro"/>
</dbReference>
<keyword evidence="5" id="KW-1185">Reference proteome</keyword>
<dbReference type="STRING" id="94130.A0A2Z6RZU7"/>
<evidence type="ECO:0000313" key="4">
    <source>
        <dbReference type="EMBL" id="GES72662.1"/>
    </source>
</evidence>
<dbReference type="InterPro" id="IPR006597">
    <property type="entry name" value="Sel1-like"/>
</dbReference>
<comment type="caution">
    <text evidence="3">The sequence shown here is derived from an EMBL/GenBank/DDBJ whole genome shotgun (WGS) entry which is preliminary data.</text>
</comment>
<dbReference type="InterPro" id="IPR000719">
    <property type="entry name" value="Prot_kinase_dom"/>
</dbReference>
<dbReference type="InterPro" id="IPR011990">
    <property type="entry name" value="TPR-like_helical_dom_sf"/>
</dbReference>
<dbReference type="InterPro" id="IPR011009">
    <property type="entry name" value="Kinase-like_dom_sf"/>
</dbReference>
<dbReference type="EMBL" id="BEXD01004171">
    <property type="protein sequence ID" value="GBC07811.1"/>
    <property type="molecule type" value="Genomic_DNA"/>
</dbReference>
<dbReference type="Gene3D" id="1.25.40.10">
    <property type="entry name" value="Tetratricopeptide repeat domain"/>
    <property type="match status" value="3"/>
</dbReference>
<dbReference type="SMART" id="SM00671">
    <property type="entry name" value="SEL1"/>
    <property type="match status" value="12"/>
</dbReference>
<dbReference type="PROSITE" id="PS50011">
    <property type="entry name" value="PROTEIN_KINASE_DOM"/>
    <property type="match status" value="1"/>
</dbReference>
<dbReference type="OrthoDB" id="1668230at2759"/>
<dbReference type="Proteomes" id="UP000247702">
    <property type="component" value="Unassembled WGS sequence"/>
</dbReference>
<proteinExistence type="inferred from homology"/>
<dbReference type="EMBL" id="BLAL01000004">
    <property type="protein sequence ID" value="GES72662.1"/>
    <property type="molecule type" value="Genomic_DNA"/>
</dbReference>
<name>A0A2Z6RZU7_9GLOM</name>
<dbReference type="Gene3D" id="1.10.510.10">
    <property type="entry name" value="Transferase(Phosphotransferase) domain 1"/>
    <property type="match status" value="1"/>
</dbReference>
<dbReference type="InterPro" id="IPR050767">
    <property type="entry name" value="Sel1_AlgK"/>
</dbReference>
<organism evidence="3 5">
    <name type="scientific">Rhizophagus clarus</name>
    <dbReference type="NCBI Taxonomy" id="94130"/>
    <lineage>
        <taxon>Eukaryota</taxon>
        <taxon>Fungi</taxon>
        <taxon>Fungi incertae sedis</taxon>
        <taxon>Mucoromycota</taxon>
        <taxon>Glomeromycotina</taxon>
        <taxon>Glomeromycetes</taxon>
        <taxon>Glomerales</taxon>
        <taxon>Glomeraceae</taxon>
        <taxon>Rhizophagus</taxon>
    </lineage>
</organism>
<dbReference type="PRINTS" id="PR00109">
    <property type="entry name" value="TYRKINASE"/>
</dbReference>
<dbReference type="PANTHER" id="PTHR11102">
    <property type="entry name" value="SEL-1-LIKE PROTEIN"/>
    <property type="match status" value="1"/>
</dbReference>
<dbReference type="Proteomes" id="UP000615446">
    <property type="component" value="Unassembled WGS sequence"/>
</dbReference>